<dbReference type="PANTHER" id="PTHR33048">
    <property type="entry name" value="PTH11-LIKE INTEGRAL MEMBRANE PROTEIN (AFU_ORTHOLOGUE AFUA_5G11245)"/>
    <property type="match status" value="1"/>
</dbReference>
<keyword evidence="10" id="KW-1185">Reference proteome</keyword>
<dbReference type="PANTHER" id="PTHR33048:SF129">
    <property type="entry name" value="INTEGRAL MEMBRANE PROTEIN-RELATED"/>
    <property type="match status" value="1"/>
</dbReference>
<feature type="transmembrane region" description="Helical" evidence="7">
    <location>
        <begin position="179"/>
        <end position="200"/>
    </location>
</feature>
<comment type="similarity">
    <text evidence="5">Belongs to the SAT4 family.</text>
</comment>
<dbReference type="OrthoDB" id="5401779at2759"/>
<evidence type="ECO:0000256" key="4">
    <source>
        <dbReference type="ARBA" id="ARBA00023136"/>
    </source>
</evidence>
<evidence type="ECO:0000256" key="6">
    <source>
        <dbReference type="SAM" id="MobiDB-lite"/>
    </source>
</evidence>
<keyword evidence="2 7" id="KW-0812">Transmembrane</keyword>
<keyword evidence="3 7" id="KW-1133">Transmembrane helix</keyword>
<organism evidence="9 10">
    <name type="scientific">Trematosphaeria pertusa</name>
    <dbReference type="NCBI Taxonomy" id="390896"/>
    <lineage>
        <taxon>Eukaryota</taxon>
        <taxon>Fungi</taxon>
        <taxon>Dikarya</taxon>
        <taxon>Ascomycota</taxon>
        <taxon>Pezizomycotina</taxon>
        <taxon>Dothideomycetes</taxon>
        <taxon>Pleosporomycetidae</taxon>
        <taxon>Pleosporales</taxon>
        <taxon>Massarineae</taxon>
        <taxon>Trematosphaeriaceae</taxon>
        <taxon>Trematosphaeria</taxon>
    </lineage>
</organism>
<dbReference type="RefSeq" id="XP_033690498.1">
    <property type="nucleotide sequence ID" value="XM_033827383.1"/>
</dbReference>
<evidence type="ECO:0000256" key="3">
    <source>
        <dbReference type="ARBA" id="ARBA00022989"/>
    </source>
</evidence>
<protein>
    <recommendedName>
        <fullName evidence="8">Rhodopsin domain-containing protein</fullName>
    </recommendedName>
</protein>
<dbReference type="AlphaFoldDB" id="A0A6A6IYJ8"/>
<dbReference type="InterPro" id="IPR049326">
    <property type="entry name" value="Rhodopsin_dom_fungi"/>
</dbReference>
<keyword evidence="4 7" id="KW-0472">Membrane</keyword>
<evidence type="ECO:0000256" key="5">
    <source>
        <dbReference type="ARBA" id="ARBA00038359"/>
    </source>
</evidence>
<feature type="transmembrane region" description="Helical" evidence="7">
    <location>
        <begin position="249"/>
        <end position="275"/>
    </location>
</feature>
<dbReference type="Pfam" id="PF20684">
    <property type="entry name" value="Fung_rhodopsin"/>
    <property type="match status" value="1"/>
</dbReference>
<evidence type="ECO:0000256" key="1">
    <source>
        <dbReference type="ARBA" id="ARBA00004141"/>
    </source>
</evidence>
<reference evidence="9" key="1">
    <citation type="journal article" date="2020" name="Stud. Mycol.">
        <title>101 Dothideomycetes genomes: a test case for predicting lifestyles and emergence of pathogens.</title>
        <authorList>
            <person name="Haridas S."/>
            <person name="Albert R."/>
            <person name="Binder M."/>
            <person name="Bloem J."/>
            <person name="Labutti K."/>
            <person name="Salamov A."/>
            <person name="Andreopoulos B."/>
            <person name="Baker S."/>
            <person name="Barry K."/>
            <person name="Bills G."/>
            <person name="Bluhm B."/>
            <person name="Cannon C."/>
            <person name="Castanera R."/>
            <person name="Culley D."/>
            <person name="Daum C."/>
            <person name="Ezra D."/>
            <person name="Gonzalez J."/>
            <person name="Henrissat B."/>
            <person name="Kuo A."/>
            <person name="Liang C."/>
            <person name="Lipzen A."/>
            <person name="Lutzoni F."/>
            <person name="Magnuson J."/>
            <person name="Mondo S."/>
            <person name="Nolan M."/>
            <person name="Ohm R."/>
            <person name="Pangilinan J."/>
            <person name="Park H.-J."/>
            <person name="Ramirez L."/>
            <person name="Alfaro M."/>
            <person name="Sun H."/>
            <person name="Tritt A."/>
            <person name="Yoshinaga Y."/>
            <person name="Zwiers L.-H."/>
            <person name="Turgeon B."/>
            <person name="Goodwin S."/>
            <person name="Spatafora J."/>
            <person name="Crous P."/>
            <person name="Grigoriev I."/>
        </authorList>
    </citation>
    <scope>NUCLEOTIDE SEQUENCE</scope>
    <source>
        <strain evidence="9">CBS 122368</strain>
    </source>
</reference>
<gene>
    <name evidence="9" type="ORF">BU26DRAFT_512466</name>
</gene>
<feature type="domain" description="Rhodopsin" evidence="8">
    <location>
        <begin position="44"/>
        <end position="279"/>
    </location>
</feature>
<dbReference type="Proteomes" id="UP000800094">
    <property type="component" value="Unassembled WGS sequence"/>
</dbReference>
<feature type="compositionally biased region" description="Acidic residues" evidence="6">
    <location>
        <begin position="390"/>
        <end position="405"/>
    </location>
</feature>
<evidence type="ECO:0000256" key="2">
    <source>
        <dbReference type="ARBA" id="ARBA00022692"/>
    </source>
</evidence>
<accession>A0A6A6IYJ8</accession>
<name>A0A6A6IYJ8_9PLEO</name>
<evidence type="ECO:0000313" key="10">
    <source>
        <dbReference type="Proteomes" id="UP000800094"/>
    </source>
</evidence>
<dbReference type="InterPro" id="IPR052337">
    <property type="entry name" value="SAT4-like"/>
</dbReference>
<comment type="subcellular location">
    <subcellularLocation>
        <location evidence="1">Membrane</location>
        <topology evidence="1">Multi-pass membrane protein</topology>
    </subcellularLocation>
</comment>
<feature type="transmembrane region" description="Helical" evidence="7">
    <location>
        <begin position="137"/>
        <end position="159"/>
    </location>
</feature>
<feature type="compositionally biased region" description="Basic and acidic residues" evidence="6">
    <location>
        <begin position="374"/>
        <end position="389"/>
    </location>
</feature>
<feature type="transmembrane region" description="Helical" evidence="7">
    <location>
        <begin position="216"/>
        <end position="237"/>
    </location>
</feature>
<dbReference type="GeneID" id="54580713"/>
<evidence type="ECO:0000259" key="8">
    <source>
        <dbReference type="Pfam" id="PF20684"/>
    </source>
</evidence>
<proteinExistence type="inferred from homology"/>
<feature type="region of interest" description="Disordered" evidence="6">
    <location>
        <begin position="374"/>
        <end position="405"/>
    </location>
</feature>
<feature type="transmembrane region" description="Helical" evidence="7">
    <location>
        <begin position="60"/>
        <end position="89"/>
    </location>
</feature>
<dbReference type="GO" id="GO:0016020">
    <property type="term" value="C:membrane"/>
    <property type="evidence" value="ECO:0007669"/>
    <property type="project" value="UniProtKB-SubCell"/>
</dbReference>
<sequence length="405" mass="45349">MASATPEEIASWPAPNFDHPENRGPILLGLTAPFMALVVVFTAMRFYGKGVLRQALGIDDWVMLAAGIFSLPVSVMAIASLNFGLGLHIWDQKPEWHVPYNKMGFVVDILFPISCSLTKISLCLTYLRLFPSREDRIFCYVLGAFVTLYTAACIFLMLFQCTPIRGYWDTQAGQHCINMRATLISIAALNSLSDFLVYLWPAKPLWSLQLPLKQRLGLILLFSVGCLVCVAGIIRMYYLEVYFKSYDLLWNACVVYAAITTEMNIGIICGCLSGVKPVMAVVFPRLFGSSYKSNTRPATYGRTGRATHPESFPFQPLFDSSSKARDKQYEHAISIAEMNPEDKERRNFAWASSSGDDHPDMPYNTIVVKTVVVREEEIGSPKRGGKDDGGSEEWIIEDFPEPGRR</sequence>
<evidence type="ECO:0000256" key="7">
    <source>
        <dbReference type="SAM" id="Phobius"/>
    </source>
</evidence>
<dbReference type="EMBL" id="ML987189">
    <property type="protein sequence ID" value="KAF2255494.1"/>
    <property type="molecule type" value="Genomic_DNA"/>
</dbReference>
<feature type="transmembrane region" description="Helical" evidence="7">
    <location>
        <begin position="109"/>
        <end position="130"/>
    </location>
</feature>
<feature type="transmembrane region" description="Helical" evidence="7">
    <location>
        <begin position="26"/>
        <end position="48"/>
    </location>
</feature>
<evidence type="ECO:0000313" key="9">
    <source>
        <dbReference type="EMBL" id="KAF2255494.1"/>
    </source>
</evidence>